<name>A0A9P4UVH5_9PLEO</name>
<dbReference type="PANTHER" id="PTHR37535:SF4">
    <property type="entry name" value="FLUG DOMAIN-CONTAINING PROTEIN"/>
    <property type="match status" value="1"/>
</dbReference>
<organism evidence="1 2">
    <name type="scientific">Polyplosphaeria fusca</name>
    <dbReference type="NCBI Taxonomy" id="682080"/>
    <lineage>
        <taxon>Eukaryota</taxon>
        <taxon>Fungi</taxon>
        <taxon>Dikarya</taxon>
        <taxon>Ascomycota</taxon>
        <taxon>Pezizomycotina</taxon>
        <taxon>Dothideomycetes</taxon>
        <taxon>Pleosporomycetidae</taxon>
        <taxon>Pleosporales</taxon>
        <taxon>Tetraplosphaeriaceae</taxon>
        <taxon>Polyplosphaeria</taxon>
    </lineage>
</organism>
<comment type="caution">
    <text evidence="1">The sequence shown here is derived from an EMBL/GenBank/DDBJ whole genome shotgun (WGS) entry which is preliminary data.</text>
</comment>
<proteinExistence type="predicted"/>
<protein>
    <submittedName>
        <fullName evidence="1">Uncharacterized protein</fullName>
    </submittedName>
</protein>
<dbReference type="InterPro" id="IPR021842">
    <property type="entry name" value="DUF3435"/>
</dbReference>
<keyword evidence="2" id="KW-1185">Reference proteome</keyword>
<dbReference type="Pfam" id="PF11917">
    <property type="entry name" value="DUF3435"/>
    <property type="match status" value="1"/>
</dbReference>
<sequence>MIEYPIAPDKLRIPVARATNPDGKISDNQILRYDCLNDHLKGLGQRAGYEENLSAYCFRRGYGYKLEKNTKVPMRRQMMGQIGDETFQFYLSNIVGVDTQNIGFDKSQRLDFIERFCSMDMNLVVTAPKPPRALLTDRDPPPLVDAPHLSTSQQYDLRRRTRDTAFQRRRQDFFKNPPQDDEIPLGGAALQDSTGRLIRTPSRFLLALLKYDPDRKNVIETLSSFTEGELPMKPLVEPMAKMARFLKPRFYYRGAESAEDGSCKHCMKRMKQFNAPNSLHKHMKSHLAGITFPITCPHPQCKDILKSEEMVWVHSNSVHGTPPLDPNLSRKRKAASLEDGTYLHENDGIGNSLHEENFDEGVVFSIDTNLNDSVSDGLSWLNAPIE</sequence>
<evidence type="ECO:0000313" key="2">
    <source>
        <dbReference type="Proteomes" id="UP000799444"/>
    </source>
</evidence>
<dbReference type="AlphaFoldDB" id="A0A9P4UVH5"/>
<gene>
    <name evidence="1" type="ORF">EJ04DRAFT_506713</name>
</gene>
<dbReference type="OrthoDB" id="3943630at2759"/>
<dbReference type="EMBL" id="ML996391">
    <property type="protein sequence ID" value="KAF2726778.1"/>
    <property type="molecule type" value="Genomic_DNA"/>
</dbReference>
<dbReference type="PANTHER" id="PTHR37535">
    <property type="entry name" value="FLUG DOMAIN PROTEIN"/>
    <property type="match status" value="1"/>
</dbReference>
<reference evidence="1" key="1">
    <citation type="journal article" date="2020" name="Stud. Mycol.">
        <title>101 Dothideomycetes genomes: a test case for predicting lifestyles and emergence of pathogens.</title>
        <authorList>
            <person name="Haridas S."/>
            <person name="Albert R."/>
            <person name="Binder M."/>
            <person name="Bloem J."/>
            <person name="Labutti K."/>
            <person name="Salamov A."/>
            <person name="Andreopoulos B."/>
            <person name="Baker S."/>
            <person name="Barry K."/>
            <person name="Bills G."/>
            <person name="Bluhm B."/>
            <person name="Cannon C."/>
            <person name="Castanera R."/>
            <person name="Culley D."/>
            <person name="Daum C."/>
            <person name="Ezra D."/>
            <person name="Gonzalez J."/>
            <person name="Henrissat B."/>
            <person name="Kuo A."/>
            <person name="Liang C."/>
            <person name="Lipzen A."/>
            <person name="Lutzoni F."/>
            <person name="Magnuson J."/>
            <person name="Mondo S."/>
            <person name="Nolan M."/>
            <person name="Ohm R."/>
            <person name="Pangilinan J."/>
            <person name="Park H.-J."/>
            <person name="Ramirez L."/>
            <person name="Alfaro M."/>
            <person name="Sun H."/>
            <person name="Tritt A."/>
            <person name="Yoshinaga Y."/>
            <person name="Zwiers L.-H."/>
            <person name="Turgeon B."/>
            <person name="Goodwin S."/>
            <person name="Spatafora J."/>
            <person name="Crous P."/>
            <person name="Grigoriev I."/>
        </authorList>
    </citation>
    <scope>NUCLEOTIDE SEQUENCE</scope>
    <source>
        <strain evidence="1">CBS 125425</strain>
    </source>
</reference>
<evidence type="ECO:0000313" key="1">
    <source>
        <dbReference type="EMBL" id="KAF2726778.1"/>
    </source>
</evidence>
<dbReference type="Proteomes" id="UP000799444">
    <property type="component" value="Unassembled WGS sequence"/>
</dbReference>
<accession>A0A9P4UVH5</accession>